<comment type="caution">
    <text evidence="1">The sequence shown here is derived from an EMBL/GenBank/DDBJ whole genome shotgun (WGS) entry which is preliminary data.</text>
</comment>
<organism evidence="1 2">
    <name type="scientific">Sphaerisporangium aureirubrum</name>
    <dbReference type="NCBI Taxonomy" id="1544736"/>
    <lineage>
        <taxon>Bacteria</taxon>
        <taxon>Bacillati</taxon>
        <taxon>Actinomycetota</taxon>
        <taxon>Actinomycetes</taxon>
        <taxon>Streptosporangiales</taxon>
        <taxon>Streptosporangiaceae</taxon>
        <taxon>Sphaerisporangium</taxon>
    </lineage>
</organism>
<name>A0ABW1NG66_9ACTN</name>
<dbReference type="Proteomes" id="UP001596137">
    <property type="component" value="Unassembled WGS sequence"/>
</dbReference>
<sequence>MPESDEVFLRANAEAGEVFERLRRITEDRARDGGTSGLSVLELTREAGLELSKSDLTELRIPEIVPIHRFIPWDVWFPWRPLWCWWWHRYQPWYHCCPYWWHRCHWYAE</sequence>
<gene>
    <name evidence="1" type="ORF">ACFP1K_11010</name>
</gene>
<reference evidence="2" key="1">
    <citation type="journal article" date="2019" name="Int. J. Syst. Evol. Microbiol.">
        <title>The Global Catalogue of Microorganisms (GCM) 10K type strain sequencing project: providing services to taxonomists for standard genome sequencing and annotation.</title>
        <authorList>
            <consortium name="The Broad Institute Genomics Platform"/>
            <consortium name="The Broad Institute Genome Sequencing Center for Infectious Disease"/>
            <person name="Wu L."/>
            <person name="Ma J."/>
        </authorList>
    </citation>
    <scope>NUCLEOTIDE SEQUENCE [LARGE SCALE GENOMIC DNA]</scope>
    <source>
        <strain evidence="2">JCM 30346</strain>
    </source>
</reference>
<dbReference type="EMBL" id="JBHSRF010000011">
    <property type="protein sequence ID" value="MFC6081689.1"/>
    <property type="molecule type" value="Genomic_DNA"/>
</dbReference>
<proteinExistence type="predicted"/>
<evidence type="ECO:0000313" key="1">
    <source>
        <dbReference type="EMBL" id="MFC6081689.1"/>
    </source>
</evidence>
<protein>
    <submittedName>
        <fullName evidence="1">Uncharacterized protein</fullName>
    </submittedName>
</protein>
<accession>A0ABW1NG66</accession>
<keyword evidence="2" id="KW-1185">Reference proteome</keyword>
<dbReference type="RefSeq" id="WP_380750119.1">
    <property type="nucleotide sequence ID" value="NZ_JBHSRF010000011.1"/>
</dbReference>
<evidence type="ECO:0000313" key="2">
    <source>
        <dbReference type="Proteomes" id="UP001596137"/>
    </source>
</evidence>